<gene>
    <name evidence="2" type="ORF">JQS30_06140</name>
</gene>
<dbReference type="Proteomes" id="UP000662939">
    <property type="component" value="Chromosome"/>
</dbReference>
<keyword evidence="3" id="KW-1185">Reference proteome</keyword>
<evidence type="ECO:0000313" key="2">
    <source>
        <dbReference type="EMBL" id="QSB06479.1"/>
    </source>
</evidence>
<dbReference type="InterPro" id="IPR025235">
    <property type="entry name" value="DUF4178"/>
</dbReference>
<dbReference type="Pfam" id="PF13785">
    <property type="entry name" value="DUF4178"/>
    <property type="match status" value="1"/>
</dbReference>
<protein>
    <submittedName>
        <fullName evidence="2">DUF4178 domain-containing protein</fullName>
    </submittedName>
</protein>
<evidence type="ECO:0000313" key="3">
    <source>
        <dbReference type="Proteomes" id="UP000662939"/>
    </source>
</evidence>
<organism evidence="2 3">
    <name type="scientific">Natronoglycomyces albus</name>
    <dbReference type="NCBI Taxonomy" id="2811108"/>
    <lineage>
        <taxon>Bacteria</taxon>
        <taxon>Bacillati</taxon>
        <taxon>Actinomycetota</taxon>
        <taxon>Actinomycetes</taxon>
        <taxon>Glycomycetales</taxon>
        <taxon>Glycomycetaceae</taxon>
        <taxon>Natronoglycomyces</taxon>
    </lineage>
</organism>
<sequence length="205" mass="22588">MLLFTIVLVAVGILALFLYVQHKAKQKREADAAHYGGPVDPFADTDENALRGDPRRLTAGDIVDAYGKSLVVRGSLRLSEGDYTWDEHFLDTGAEVRRWLSVEVDPDIEMVLWEEIKGHDLTPGATTIEHDGVTYRSVESGTAKYRGEATTGLPATGTVDYHDYTAENGEKLAFERFGAAGKWEASTGLRLDRNQVVIYHQSGSS</sequence>
<evidence type="ECO:0000259" key="1">
    <source>
        <dbReference type="Pfam" id="PF13785"/>
    </source>
</evidence>
<accession>A0A895XT39</accession>
<dbReference type="RefSeq" id="WP_213172490.1">
    <property type="nucleotide sequence ID" value="NZ_CP070496.1"/>
</dbReference>
<name>A0A895XT39_9ACTN</name>
<dbReference type="KEGG" id="nav:JQS30_06140"/>
<reference evidence="2" key="1">
    <citation type="submission" date="2021-02" db="EMBL/GenBank/DDBJ databases">
        <title>Natronoglycomyces albus gen. nov., sp. nov, a haloalkaliphilic actinobacterium from a soda solonchak soil.</title>
        <authorList>
            <person name="Sorokin D.Y."/>
            <person name="Khijniak T.V."/>
            <person name="Zakharycheva A.P."/>
            <person name="Boueva O.V."/>
            <person name="Ariskina E.V."/>
            <person name="Hahnke R.L."/>
            <person name="Bunk B."/>
            <person name="Sproer C."/>
            <person name="Schumann P."/>
            <person name="Evtushenko L.I."/>
            <person name="Kublanov I.V."/>
        </authorList>
    </citation>
    <scope>NUCLEOTIDE SEQUENCE</scope>
    <source>
        <strain evidence="2">DSM 106290</strain>
    </source>
</reference>
<dbReference type="AlphaFoldDB" id="A0A895XT39"/>
<proteinExistence type="predicted"/>
<dbReference type="EMBL" id="CP070496">
    <property type="protein sequence ID" value="QSB06479.1"/>
    <property type="molecule type" value="Genomic_DNA"/>
</dbReference>
<feature type="domain" description="DUF4178" evidence="1">
    <location>
        <begin position="59"/>
        <end position="192"/>
    </location>
</feature>